<feature type="region of interest" description="Disordered" evidence="2">
    <location>
        <begin position="1194"/>
        <end position="1246"/>
    </location>
</feature>
<feature type="signal peptide" evidence="3">
    <location>
        <begin position="1"/>
        <end position="40"/>
    </location>
</feature>
<feature type="domain" description="MucBP" evidence="4">
    <location>
        <begin position="1111"/>
        <end position="1183"/>
    </location>
</feature>
<feature type="compositionally biased region" description="Low complexity" evidence="2">
    <location>
        <begin position="1235"/>
        <end position="1246"/>
    </location>
</feature>
<dbReference type="RefSeq" id="WP_155431835.1">
    <property type="nucleotide sequence ID" value="NZ_WNJO01000008.1"/>
</dbReference>
<comment type="caution">
    <text evidence="6">The sequence shown here is derived from an EMBL/GenBank/DDBJ whole genome shotgun (WGS) entry which is preliminary data.</text>
</comment>
<evidence type="ECO:0000259" key="4">
    <source>
        <dbReference type="Pfam" id="PF06458"/>
    </source>
</evidence>
<dbReference type="InterPro" id="IPR009459">
    <property type="entry name" value="MucBP_dom"/>
</dbReference>
<feature type="domain" description="DUF5776" evidence="5">
    <location>
        <begin position="1339"/>
        <end position="1405"/>
    </location>
</feature>
<dbReference type="Gene3D" id="3.10.20.320">
    <property type="entry name" value="Putative peptidoglycan bound protein (lpxtg motif)"/>
    <property type="match status" value="1"/>
</dbReference>
<feature type="compositionally biased region" description="Low complexity" evidence="2">
    <location>
        <begin position="90"/>
        <end position="104"/>
    </location>
</feature>
<gene>
    <name evidence="6" type="ORF">GM612_07870</name>
</gene>
<protein>
    <submittedName>
        <fullName evidence="6">Uncharacterized protein</fullName>
    </submittedName>
</protein>
<feature type="compositionally biased region" description="Polar residues" evidence="2">
    <location>
        <begin position="157"/>
        <end position="166"/>
    </location>
</feature>
<evidence type="ECO:0000313" key="7">
    <source>
        <dbReference type="Proteomes" id="UP000466388"/>
    </source>
</evidence>
<feature type="compositionally biased region" description="Polar residues" evidence="2">
    <location>
        <begin position="1206"/>
        <end position="1215"/>
    </location>
</feature>
<dbReference type="Pfam" id="PF06458">
    <property type="entry name" value="MucBP"/>
    <property type="match status" value="5"/>
</dbReference>
<dbReference type="EMBL" id="WNJO01000008">
    <property type="protein sequence ID" value="MTV82562.1"/>
    <property type="molecule type" value="Genomic_DNA"/>
</dbReference>
<dbReference type="InterPro" id="IPR044081">
    <property type="entry name" value="DUF5776"/>
</dbReference>
<keyword evidence="7" id="KW-1185">Reference proteome</keyword>
<feature type="compositionally biased region" description="Polar residues" evidence="2">
    <location>
        <begin position="66"/>
        <end position="89"/>
    </location>
</feature>
<keyword evidence="1" id="KW-0677">Repeat</keyword>
<dbReference type="Pfam" id="PF19087">
    <property type="entry name" value="DUF5776"/>
    <property type="match status" value="1"/>
</dbReference>
<evidence type="ECO:0000259" key="5">
    <source>
        <dbReference type="Pfam" id="PF19087"/>
    </source>
</evidence>
<reference evidence="6 7" key="1">
    <citation type="submission" date="2019-11" db="EMBL/GenBank/DDBJ databases">
        <title>Lactobacillus sp. nov. CRM56-3, isolated from fermented tea leaves.</title>
        <authorList>
            <person name="Phuengjayaem S."/>
            <person name="Tanasupawat S."/>
        </authorList>
    </citation>
    <scope>NUCLEOTIDE SEQUENCE [LARGE SCALE GENOMIC DNA]</scope>
    <source>
        <strain evidence="6 7">CRM56-3</strain>
    </source>
</reference>
<dbReference type="InterPro" id="IPR032675">
    <property type="entry name" value="LRR_dom_sf"/>
</dbReference>
<feature type="domain" description="MucBP" evidence="4">
    <location>
        <begin position="878"/>
        <end position="923"/>
    </location>
</feature>
<evidence type="ECO:0000256" key="2">
    <source>
        <dbReference type="SAM" id="MobiDB-lite"/>
    </source>
</evidence>
<evidence type="ECO:0000313" key="6">
    <source>
        <dbReference type="EMBL" id="MTV82562.1"/>
    </source>
</evidence>
<keyword evidence="3" id="KW-0732">Signal</keyword>
<feature type="domain" description="MucBP" evidence="4">
    <location>
        <begin position="955"/>
        <end position="1001"/>
    </location>
</feature>
<feature type="compositionally biased region" description="Polar residues" evidence="2">
    <location>
        <begin position="174"/>
        <end position="215"/>
    </location>
</feature>
<feature type="compositionally biased region" description="Polar residues" evidence="2">
    <location>
        <begin position="105"/>
        <end position="132"/>
    </location>
</feature>
<feature type="domain" description="MucBP" evidence="4">
    <location>
        <begin position="798"/>
        <end position="844"/>
    </location>
</feature>
<organism evidence="6 7">
    <name type="scientific">Secundilactobacillus folii</name>
    <dbReference type="NCBI Taxonomy" id="2678357"/>
    <lineage>
        <taxon>Bacteria</taxon>
        <taxon>Bacillati</taxon>
        <taxon>Bacillota</taxon>
        <taxon>Bacilli</taxon>
        <taxon>Lactobacillales</taxon>
        <taxon>Lactobacillaceae</taxon>
        <taxon>Secundilactobacillus</taxon>
    </lineage>
</organism>
<feature type="chain" id="PRO_5030893245" evidence="3">
    <location>
        <begin position="41"/>
        <end position="1484"/>
    </location>
</feature>
<feature type="compositionally biased region" description="Low complexity" evidence="2">
    <location>
        <begin position="133"/>
        <end position="156"/>
    </location>
</feature>
<name>A0A7X3C3I8_9LACO</name>
<feature type="region of interest" description="Disordered" evidence="2">
    <location>
        <begin position="66"/>
        <end position="215"/>
    </location>
</feature>
<proteinExistence type="predicted"/>
<evidence type="ECO:0000256" key="3">
    <source>
        <dbReference type="SAM" id="SignalP"/>
    </source>
</evidence>
<evidence type="ECO:0000256" key="1">
    <source>
        <dbReference type="ARBA" id="ARBA00022737"/>
    </source>
</evidence>
<accession>A0A7X3C3I8</accession>
<dbReference type="Gene3D" id="3.80.10.10">
    <property type="entry name" value="Ribonuclease Inhibitor"/>
    <property type="match status" value="1"/>
</dbReference>
<dbReference type="Proteomes" id="UP000466388">
    <property type="component" value="Unassembled WGS sequence"/>
</dbReference>
<feature type="domain" description="MucBP" evidence="4">
    <location>
        <begin position="1036"/>
        <end position="1083"/>
    </location>
</feature>
<sequence length="1484" mass="159386">MVKYQRGAKPVKPSHVLIASALFSSSLLFGSLLVSTKAHAENTNLGTSTNVDMTQDVAGIQTSEKVATAGAGSQNSAATQTNSTEQANVSSSADGSASNKSSISDTALTTVSHSTETNAQQLENDQSTPEQVQTPTPNSNSTQNQTTAQSQKTTQPEDQSGTSPNANEVEANSAPETANKQVNSSTDNQLATESGQPIESQDTAANQSTTSSALDDSTIQNAAQFASDPEQIAAVAAQTLAAVETTAPAPLSENVIQKVTLNVPVPADGTNAIKATNAFNISTSTNFSYVNVHPKMTSVSQGKWQGYDYAAAIPDDAIGTDPTTKAAYIDEWMPDTALQYLLYTTDYATQYSSFATFRSNFSKSSLSTLTDFTTLKNLQETDPVSHNATTYWAQLMLYLQTLEGLQYATNLQTINLSDDSDVTQKVYQGATHHGYLWDITALANLHNLTSVQIVDQMVQDASPLKSMSLNNFNLSFNAISDGTGVQVASPSSPMGGLRYQYIPVTPLVLPTGTTSVQIDYNVFGANGQPRVTKPYNGTAYPGDNGYAVIASTADGANVGVNSVVFSNLLKPPAGKMGVLTVYAPFFGYDSDAPNATPDSFEAYVLIPYYFADGYGNVNVNYQFLQADGLQKVIGPTETLANPVGTTYDLNNNTYTNYPMSYLTDRLNGRYIVLDGTGKYSDYVAQNGLANLVPSTGITAAGETNLTVLFADTIPARVAYGYQDGTNLVPISEDSSVDNDINSATLLTSLVKTIPHYSFASINMVDANGNVTPLSSTTLPYLVAGSYLQVVYTADNITIPVSYVGPDGQTIQANGELTGLYNQTVTSKQLQTQQIDIFNYRFDHFATSDGTPITGPVTFAEVEGGLQAVYRSGQVNLPVRYVNVDGESIATDGKLSGDYKTPLTADELTGLQIDIPNYRFDHFAAADGTPITSAATFADVENNGIQAVYRSGQVNLTVKYTTADGQTIAADGQLSGDYKTPLTADELAGLQIDIPNYRFDHFATTDGTPITLAVTFADVENNGIQAVYRSGLVNLPVKYTNVDGESIAPDGQLDGIYNSVVSGTALIAQQIEIPGYRFDHFTTADGSLIVGDVTYEDLQTGLVAVYRSSDVTVTIKFIDQIGNPIAPDMTWTGSDTDVVNQTAFNTQAQPINGYTFREVRNTSGTQITIPTTFEQLPTTLVFLYSRNIVSPGNPNTLPIGGNFPGDDSSNPGSPDTGSPDMGSPSTGTPDTGSPSNPVTFPTNPATNPPVVVEKPALMGQVIYALNSLKLYNGPDFETSQVLTSYEKKPRIYRPRFKVIGWALDTHHQLRFQVRDINEESSTFGLVGYVTADPLFVRGAYYQSAPAKITVINPAGINAYSSVNLRGKLVHYRQGTVLQVKRVIIGRTATRFVLQDGSYVTANKTLVKMGSIEMPHFAVKTQALNRYDDLQLTKPNRHYKTIAPQTFRIKGWDYSDGYNYHVKSLKRYLVSGGYITAYSVLVKAKF</sequence>
<feature type="compositionally biased region" description="Polar residues" evidence="2">
    <location>
        <begin position="1222"/>
        <end position="1234"/>
    </location>
</feature>